<dbReference type="GeneID" id="62778883"/>
<organism evidence="1 2">
    <name type="scientific">Megamonas funiformis YIT 11815</name>
    <dbReference type="NCBI Taxonomy" id="742816"/>
    <lineage>
        <taxon>Bacteria</taxon>
        <taxon>Bacillati</taxon>
        <taxon>Bacillota</taxon>
        <taxon>Negativicutes</taxon>
        <taxon>Selenomonadales</taxon>
        <taxon>Selenomonadaceae</taxon>
        <taxon>Megamonas</taxon>
    </lineage>
</organism>
<reference evidence="1 2" key="1">
    <citation type="submission" date="2012-01" db="EMBL/GenBank/DDBJ databases">
        <title>The Genome Sequence of Megamonas funiformis YIT 11815.</title>
        <authorList>
            <consortium name="The Broad Institute Genome Sequencing Platform"/>
            <person name="Earl A."/>
            <person name="Ward D."/>
            <person name="Feldgarden M."/>
            <person name="Gevers D."/>
            <person name="Morotomi M."/>
            <person name="Young S.K."/>
            <person name="Zeng Q."/>
            <person name="Gargeya S."/>
            <person name="Fitzgerald M."/>
            <person name="Haas B."/>
            <person name="Abouelleil A."/>
            <person name="Alvarado L."/>
            <person name="Arachchi H.M."/>
            <person name="Berlin A."/>
            <person name="Chapman S.B."/>
            <person name="Gearin G."/>
            <person name="Goldberg J."/>
            <person name="Griggs A."/>
            <person name="Gujja S."/>
            <person name="Hansen M."/>
            <person name="Heiman D."/>
            <person name="Howarth C."/>
            <person name="Larimer J."/>
            <person name="Lui A."/>
            <person name="MacDonald P.J.P."/>
            <person name="McCowen C."/>
            <person name="Montmayeur A."/>
            <person name="Murphy C."/>
            <person name="Neiman D."/>
            <person name="Pearson M."/>
            <person name="Priest M."/>
            <person name="Roberts A."/>
            <person name="Saif S."/>
            <person name="Shea T."/>
            <person name="Sisk P."/>
            <person name="Stolte C."/>
            <person name="Sykes S."/>
            <person name="Wortman J."/>
            <person name="Nusbaum C."/>
            <person name="Birren B."/>
        </authorList>
    </citation>
    <scope>NUCLEOTIDE SEQUENCE [LARGE SCALE GENOMIC DNA]</scope>
    <source>
        <strain evidence="1 2">YIT 11815</strain>
    </source>
</reference>
<proteinExistence type="predicted"/>
<comment type="caution">
    <text evidence="1">The sequence shown here is derived from an EMBL/GenBank/DDBJ whole genome shotgun (WGS) entry which is preliminary data.</text>
</comment>
<dbReference type="Proteomes" id="UP000005963">
    <property type="component" value="Unassembled WGS sequence"/>
</dbReference>
<accession>A0ABN0EKN1</accession>
<evidence type="ECO:0000313" key="2">
    <source>
        <dbReference type="Proteomes" id="UP000005963"/>
    </source>
</evidence>
<name>A0ABN0EKN1_9FIRM</name>
<dbReference type="RefSeq" id="WP_008537611.1">
    <property type="nucleotide sequence ID" value="NZ_JH601090.1"/>
</dbReference>
<dbReference type="EMBL" id="ADMB01000020">
    <property type="protein sequence ID" value="EHR38811.1"/>
    <property type="molecule type" value="Genomic_DNA"/>
</dbReference>
<protein>
    <submittedName>
        <fullName evidence="1">Uncharacterized protein</fullName>
    </submittedName>
</protein>
<sequence>MLPTAVKIKDLPNTLNEIPNNVYLSKENHKKIHGRLKKTGNTFEISIDDAFSFKFNLKSKNNIDYTFSIHPEKMDNISDVIHVLKLAKGLSSGSIFINDIKLVDFKINPIKKKDIETLSMLINYWERMEHIAKQLKKYSNIVLSPKDIVENSDKDIFNFEILNRSLVDEKPYKLNNPLIDGFSLTVSNAIDVSKIEDKTPSFTFLRKETLCFAGKKFTIYITTGIFKVIISEIIPMQKNNDDTSTYYFKISSKNKKIDVSERIFLDEHLAQDYLNNEHTIEELSKATIL</sequence>
<keyword evidence="2" id="KW-1185">Reference proteome</keyword>
<gene>
    <name evidence="1" type="ORF">HMPREF9454_00409</name>
</gene>
<evidence type="ECO:0000313" key="1">
    <source>
        <dbReference type="EMBL" id="EHR38811.1"/>
    </source>
</evidence>